<protein>
    <submittedName>
        <fullName evidence="1">Uncharacterized protein</fullName>
    </submittedName>
</protein>
<gene>
    <name evidence="1" type="ORF">MSAN_01309800</name>
</gene>
<evidence type="ECO:0000313" key="1">
    <source>
        <dbReference type="EMBL" id="KAF7357152.1"/>
    </source>
</evidence>
<dbReference type="OrthoDB" id="2506647at2759"/>
<keyword evidence="2" id="KW-1185">Reference proteome</keyword>
<accession>A0A8H6YDH5</accession>
<name>A0A8H6YDH5_9AGAR</name>
<comment type="caution">
    <text evidence="1">The sequence shown here is derived from an EMBL/GenBank/DDBJ whole genome shotgun (WGS) entry which is preliminary data.</text>
</comment>
<reference evidence="1" key="1">
    <citation type="submission" date="2020-05" db="EMBL/GenBank/DDBJ databases">
        <title>Mycena genomes resolve the evolution of fungal bioluminescence.</title>
        <authorList>
            <person name="Tsai I.J."/>
        </authorList>
    </citation>
    <scope>NUCLEOTIDE SEQUENCE</scope>
    <source>
        <strain evidence="1">160909Yilan</strain>
    </source>
</reference>
<dbReference type="AlphaFoldDB" id="A0A8H6YDH5"/>
<evidence type="ECO:0000313" key="2">
    <source>
        <dbReference type="Proteomes" id="UP000623467"/>
    </source>
</evidence>
<proteinExistence type="predicted"/>
<dbReference type="Proteomes" id="UP000623467">
    <property type="component" value="Unassembled WGS sequence"/>
</dbReference>
<sequence length="294" mass="32085">MGSVYFYGVFGFSHSSLRTAYLSFVHGAGLSIGSCSSLASADGVLVFVDGVLVPCDPRGRHAHSSIVEHPKIREECELSPRPPGYKGEDCVDEMCSSFALLHAFPLHSSLQADGMPDVLISSSCLRSRRIVYSPYDTLLRSVRRTEALLQALLDAWKAAPNKERSVGGTEWCVDLTFFTNKGISTAASARLRDSRRLATPPYPPTLTATAYRSPGPPNGSGIHQYSALRARCECYSIHILIPHIQHLPSPPNVSLPEGVFELDPSGEVRRRWDAIKFGVHNVVGAAFYLARGED</sequence>
<dbReference type="EMBL" id="JACAZH010000010">
    <property type="protein sequence ID" value="KAF7357152.1"/>
    <property type="molecule type" value="Genomic_DNA"/>
</dbReference>
<organism evidence="1 2">
    <name type="scientific">Mycena sanguinolenta</name>
    <dbReference type="NCBI Taxonomy" id="230812"/>
    <lineage>
        <taxon>Eukaryota</taxon>
        <taxon>Fungi</taxon>
        <taxon>Dikarya</taxon>
        <taxon>Basidiomycota</taxon>
        <taxon>Agaricomycotina</taxon>
        <taxon>Agaricomycetes</taxon>
        <taxon>Agaricomycetidae</taxon>
        <taxon>Agaricales</taxon>
        <taxon>Marasmiineae</taxon>
        <taxon>Mycenaceae</taxon>
        <taxon>Mycena</taxon>
    </lineage>
</organism>